<sequence length="137" mass="14375">MISLTSILPLQARLVVLVILIAGAAFGGWEARRMFDEPTIIGLEAKAARAASVEALRTLDRLRMANATAAVQGQLAACLGRTAQIPRLLDRIASARKKPAVGSAAPVAAVPATEDPGFDHQVIIELLNEGAQGKVDQ</sequence>
<dbReference type="Proteomes" id="UP000016587">
    <property type="component" value="Chromosome"/>
</dbReference>
<dbReference type="STRING" id="1121448.DGI_2061"/>
<reference evidence="2 3" key="1">
    <citation type="journal article" date="2013" name="J. Bacteriol.">
        <title>Roles of HynAB and Ech, the only two hydrogenases found in the model sulfate reducer Desulfovibrio gigas.</title>
        <authorList>
            <person name="Morais-Silva F.O."/>
            <person name="Santos C.I."/>
            <person name="Rodrigues R."/>
            <person name="Pereira I.A."/>
            <person name="Rodrigues-Pousada C."/>
        </authorList>
    </citation>
    <scope>NUCLEOTIDE SEQUENCE [LARGE SCALE GENOMIC DNA]</scope>
    <source>
        <strain evidence="3">ATCC 19364 / DSM 1382 / NCIMB 9332 / VKM B-1759</strain>
    </source>
</reference>
<dbReference type="AlphaFoldDB" id="T2GB65"/>
<dbReference type="HOGENOM" id="CLU_1903295_0_0_7"/>
<dbReference type="KEGG" id="dgg:DGI_2061"/>
<proteinExistence type="predicted"/>
<dbReference type="RefSeq" id="WP_021760743.1">
    <property type="nucleotide sequence ID" value="NC_022444.1"/>
</dbReference>
<feature type="transmembrane region" description="Helical" evidence="1">
    <location>
        <begin position="12"/>
        <end position="29"/>
    </location>
</feature>
<evidence type="ECO:0000256" key="1">
    <source>
        <dbReference type="SAM" id="Phobius"/>
    </source>
</evidence>
<dbReference type="EMBL" id="CP006585">
    <property type="protein sequence ID" value="AGW13830.1"/>
    <property type="molecule type" value="Genomic_DNA"/>
</dbReference>
<keyword evidence="3" id="KW-1185">Reference proteome</keyword>
<reference evidence="3" key="2">
    <citation type="submission" date="2013-07" db="EMBL/GenBank/DDBJ databases">
        <authorList>
            <person name="Morais-Silva F.O."/>
            <person name="Rezende A.M."/>
            <person name="Pimentel C."/>
            <person name="Resende D.M."/>
            <person name="Santos C.I."/>
            <person name="Clemente C."/>
            <person name="de Oliveira L.M."/>
            <person name="da Silva S.M."/>
            <person name="Costa D.A."/>
            <person name="Varela-Raposo A."/>
            <person name="Horacio E.C.A."/>
            <person name="Matos M."/>
            <person name="Flores O."/>
            <person name="Ruiz J.C."/>
            <person name="Rodrigues-Pousada C."/>
        </authorList>
    </citation>
    <scope>NUCLEOTIDE SEQUENCE [LARGE SCALE GENOMIC DNA]</scope>
    <source>
        <strain evidence="3">ATCC 19364 / DSM 1382 / NCIMB 9332 / VKM B-1759</strain>
    </source>
</reference>
<gene>
    <name evidence="2" type="ORF">DGI_2061</name>
</gene>
<evidence type="ECO:0000313" key="2">
    <source>
        <dbReference type="EMBL" id="AGW13830.1"/>
    </source>
</evidence>
<keyword evidence="1" id="KW-0472">Membrane</keyword>
<evidence type="ECO:0000313" key="3">
    <source>
        <dbReference type="Proteomes" id="UP000016587"/>
    </source>
</evidence>
<protein>
    <submittedName>
        <fullName evidence="2">Uncharacterized protein</fullName>
    </submittedName>
</protein>
<dbReference type="PATRIC" id="fig|1121448.10.peg.2016"/>
<keyword evidence="1" id="KW-1133">Transmembrane helix</keyword>
<accession>T2GB65</accession>
<organism evidence="2 3">
    <name type="scientific">Megalodesulfovibrio gigas (strain ATCC 19364 / DSM 1382 / NCIMB 9332 / VKM B-1759)</name>
    <name type="common">Desulfovibrio gigas</name>
    <dbReference type="NCBI Taxonomy" id="1121448"/>
    <lineage>
        <taxon>Bacteria</taxon>
        <taxon>Pseudomonadati</taxon>
        <taxon>Thermodesulfobacteriota</taxon>
        <taxon>Desulfovibrionia</taxon>
        <taxon>Desulfovibrionales</taxon>
        <taxon>Desulfovibrionaceae</taxon>
        <taxon>Megalodesulfovibrio</taxon>
    </lineage>
</organism>
<name>T2GB65_MEGG1</name>
<keyword evidence="1" id="KW-0812">Transmembrane</keyword>